<dbReference type="EMBL" id="KI271600">
    <property type="protein sequence ID" value="ERL64323.1"/>
    <property type="molecule type" value="Genomic_DNA"/>
</dbReference>
<accession>U4TR17</accession>
<gene>
    <name evidence="1" type="ORF">L248_1091</name>
</gene>
<keyword evidence="2" id="KW-1185">Reference proteome</keyword>
<name>U4TR17_9LACO</name>
<dbReference type="eggNOG" id="ENOG5030AQ1">
    <property type="taxonomic scope" value="Bacteria"/>
</dbReference>
<evidence type="ECO:0000313" key="2">
    <source>
        <dbReference type="Proteomes" id="UP000030647"/>
    </source>
</evidence>
<organism evidence="1 2">
    <name type="scientific">Schleiferilactobacillus shenzhenensis LY-73</name>
    <dbReference type="NCBI Taxonomy" id="1231336"/>
    <lineage>
        <taxon>Bacteria</taxon>
        <taxon>Bacillati</taxon>
        <taxon>Bacillota</taxon>
        <taxon>Bacilli</taxon>
        <taxon>Lactobacillales</taxon>
        <taxon>Lactobacillaceae</taxon>
        <taxon>Schleiferilactobacillus</taxon>
    </lineage>
</organism>
<sequence>MVKDYNRGMKTLANRQLRAKIRRGLYDDVLAGKSNRYRRLFSSWDISDYAFRGDIQAWLQPRQPVRHWGTYYRLDGPAADSLDSLFSHPFHRWETIMRPLGYRHTNRVPQHWHPLMTSERTWRLENDTWSFVQAYLRK</sequence>
<protein>
    <submittedName>
        <fullName evidence="1">Uncharacterized protein</fullName>
    </submittedName>
</protein>
<reference evidence="2" key="1">
    <citation type="journal article" date="2013" name="Genome Announc.">
        <title>Whole-Genome Sequencing of Lactobacillus shenzhenensis Strain LY-73T.</title>
        <authorList>
            <person name="Lin Z."/>
            <person name="Liu Z."/>
            <person name="Yang R."/>
            <person name="Zou Y."/>
            <person name="Wan D."/>
            <person name="Chen J."/>
            <person name="Guo M."/>
            <person name="Zhao J."/>
            <person name="Fang C."/>
            <person name="Yang R."/>
            <person name="Liu F."/>
        </authorList>
    </citation>
    <scope>NUCLEOTIDE SEQUENCE [LARGE SCALE GENOMIC DNA]</scope>
    <source>
        <strain evidence="2">LY-73</strain>
    </source>
</reference>
<dbReference type="AlphaFoldDB" id="U4TR17"/>
<proteinExistence type="predicted"/>
<dbReference type="Proteomes" id="UP000030647">
    <property type="component" value="Unassembled WGS sequence"/>
</dbReference>
<evidence type="ECO:0000313" key="1">
    <source>
        <dbReference type="EMBL" id="ERL64323.1"/>
    </source>
</evidence>
<dbReference type="HOGENOM" id="CLU_1852681_0_0_9"/>